<name>Q2FRR8_METHJ</name>
<dbReference type="Pfam" id="PF04321">
    <property type="entry name" value="RmlD_sub_bind"/>
    <property type="match status" value="1"/>
</dbReference>
<dbReference type="InterPro" id="IPR029903">
    <property type="entry name" value="RmlD-like-bd"/>
</dbReference>
<proteinExistence type="predicted"/>
<gene>
    <name evidence="2" type="ordered locus">Mhun_3073</name>
</gene>
<dbReference type="GO" id="GO:0005829">
    <property type="term" value="C:cytosol"/>
    <property type="evidence" value="ECO:0007669"/>
    <property type="project" value="TreeGrafter"/>
</dbReference>
<dbReference type="EC" id="1.1.1.133" evidence="2"/>
<keyword evidence="2" id="KW-0560">Oxidoreductase</keyword>
<evidence type="ECO:0000313" key="2">
    <source>
        <dbReference type="EMBL" id="ABD42760.1"/>
    </source>
</evidence>
<dbReference type="GeneID" id="3922331"/>
<dbReference type="InterPro" id="IPR036291">
    <property type="entry name" value="NAD(P)-bd_dom_sf"/>
</dbReference>
<protein>
    <submittedName>
        <fullName evidence="2">dTDP-4-dehydrorhamnose reductase</fullName>
        <ecNumber evidence="2">1.1.1.133</ecNumber>
    </submittedName>
</protein>
<reference evidence="3" key="1">
    <citation type="journal article" date="2016" name="Stand. Genomic Sci.">
        <title>Complete genome sequence of Methanospirillum hungatei type strain JF1.</title>
        <authorList>
            <person name="Gunsalus R.P."/>
            <person name="Cook L.E."/>
            <person name="Crable B."/>
            <person name="Rohlin L."/>
            <person name="McDonald E."/>
            <person name="Mouttaki H."/>
            <person name="Sieber J.R."/>
            <person name="Poweleit N."/>
            <person name="Zhou H."/>
            <person name="Lapidus A.L."/>
            <person name="Daligault H.E."/>
            <person name="Land M."/>
            <person name="Gilna P."/>
            <person name="Ivanova N."/>
            <person name="Kyrpides N."/>
            <person name="Culley D.E."/>
            <person name="McInerney M.J."/>
        </authorList>
    </citation>
    <scope>NUCLEOTIDE SEQUENCE [LARGE SCALE GENOMIC DNA]</scope>
    <source>
        <strain evidence="3">ATCC 27890 / DSM 864 / NBRC 100397 / JF-1</strain>
    </source>
</reference>
<dbReference type="KEGG" id="mhu:Mhun_3073"/>
<evidence type="ECO:0000259" key="1">
    <source>
        <dbReference type="Pfam" id="PF04321"/>
    </source>
</evidence>
<dbReference type="EMBL" id="CP000254">
    <property type="protein sequence ID" value="ABD42760.1"/>
    <property type="molecule type" value="Genomic_DNA"/>
</dbReference>
<dbReference type="EnsemblBacteria" id="ABD42760">
    <property type="protein sequence ID" value="ABD42760"/>
    <property type="gene ID" value="Mhun_3073"/>
</dbReference>
<feature type="domain" description="RmlD-like substrate binding" evidence="1">
    <location>
        <begin position="1"/>
        <end position="279"/>
    </location>
</feature>
<dbReference type="Gene3D" id="3.40.50.720">
    <property type="entry name" value="NAD(P)-binding Rossmann-like Domain"/>
    <property type="match status" value="1"/>
</dbReference>
<dbReference type="STRING" id="323259.Mhun_3073"/>
<dbReference type="InParanoid" id="Q2FRR8"/>
<dbReference type="SUPFAM" id="SSF51735">
    <property type="entry name" value="NAD(P)-binding Rossmann-fold domains"/>
    <property type="match status" value="1"/>
</dbReference>
<dbReference type="GO" id="GO:0019305">
    <property type="term" value="P:dTDP-rhamnose biosynthetic process"/>
    <property type="evidence" value="ECO:0007669"/>
    <property type="project" value="TreeGrafter"/>
</dbReference>
<organism evidence="2 3">
    <name type="scientific">Methanospirillum hungatei JF-1 (strain ATCC 27890 / DSM 864 / NBRC 100397 / JF-1)</name>
    <dbReference type="NCBI Taxonomy" id="323259"/>
    <lineage>
        <taxon>Archaea</taxon>
        <taxon>Methanobacteriati</taxon>
        <taxon>Methanobacteriota</taxon>
        <taxon>Stenosarchaea group</taxon>
        <taxon>Methanomicrobia</taxon>
        <taxon>Methanomicrobiales</taxon>
        <taxon>Methanospirillaceae</taxon>
        <taxon>Methanospirillum</taxon>
    </lineage>
</organism>
<keyword evidence="3" id="KW-1185">Reference proteome</keyword>
<dbReference type="CDD" id="cd05254">
    <property type="entry name" value="dTDP_HR_like_SDR_e"/>
    <property type="match status" value="1"/>
</dbReference>
<dbReference type="PANTHER" id="PTHR10491">
    <property type="entry name" value="DTDP-4-DEHYDRORHAMNOSE REDUCTASE"/>
    <property type="match status" value="1"/>
</dbReference>
<dbReference type="OrthoDB" id="4907at2157"/>
<dbReference type="Proteomes" id="UP000001941">
    <property type="component" value="Chromosome"/>
</dbReference>
<dbReference type="GO" id="GO:0008831">
    <property type="term" value="F:dTDP-4-dehydrorhamnose reductase activity"/>
    <property type="evidence" value="ECO:0007669"/>
    <property type="project" value="UniProtKB-EC"/>
</dbReference>
<dbReference type="InterPro" id="IPR005913">
    <property type="entry name" value="dTDP_dehydrorham_reduct"/>
</dbReference>
<dbReference type="RefSeq" id="WP_011450011.1">
    <property type="nucleotide sequence ID" value="NC_007796.1"/>
</dbReference>
<evidence type="ECO:0000313" key="3">
    <source>
        <dbReference type="Proteomes" id="UP000001941"/>
    </source>
</evidence>
<sequence length="282" mass="31622">MKILITGANGQLGKDTTNLCRKYGHDVTAWTSKDLDITKYDVVTKTIQNLQPDIIINCAAYNAVDLAETEYEKAFLVNGIGPKNLSLAANKVNASLVHYSTDYIFNGKSSRPYTIADHPDPLSRYGESKLLGEQEVMRHATRYYLIRVSWVFGSGNINFVKKVLEWSDKSNIITVVDDQIASPTYTHDLAKATLDLIQTDQYGLYHCTNTGHCSRFDFAAYILQQVGWSGELIPGKSTEFETPATRPEFSALDNFGLKQVIGYNLPSWQDATERFLKEIGRT</sequence>
<dbReference type="NCBIfam" id="TIGR01214">
    <property type="entry name" value="rmlD"/>
    <property type="match status" value="1"/>
</dbReference>
<dbReference type="AlphaFoldDB" id="Q2FRR8"/>
<accession>Q2FRR8</accession>
<dbReference type="Gene3D" id="3.90.25.10">
    <property type="entry name" value="UDP-galactose 4-epimerase, domain 1"/>
    <property type="match status" value="1"/>
</dbReference>
<dbReference type="HOGENOM" id="CLU_045518_1_2_2"/>
<dbReference type="FunFam" id="3.40.50.720:FF:000159">
    <property type="entry name" value="dTDP-4-dehydrorhamnose reductase"/>
    <property type="match status" value="1"/>
</dbReference>
<dbReference type="eggNOG" id="arCOG01367">
    <property type="taxonomic scope" value="Archaea"/>
</dbReference>
<dbReference type="PANTHER" id="PTHR10491:SF4">
    <property type="entry name" value="METHIONINE ADENOSYLTRANSFERASE 2 SUBUNIT BETA"/>
    <property type="match status" value="1"/>
</dbReference>